<evidence type="ECO:0000313" key="1">
    <source>
        <dbReference type="EMBL" id="KKW37751.1"/>
    </source>
</evidence>
<gene>
    <name evidence="1" type="ORF">UY86_C0004G0080</name>
</gene>
<sequence>MQFLYGEFAKEIPENFAPPEAWEDFGTVMYPPKICAREEVPGGIRWSLWPLTFEQYIGDEEPDLELSKKAGALARNRVAAWRRVRGRQTKPGGWMQFSKKPWRIDGYHKLESGDYLTAWQKNARRDARLWREALDTLYAMEEIPLEEFKSAYFKSTVAKKFGTSLLDVFERKMELPQVLAQVKLWGARNLKTKAIIAGTAAHYSAKNRSSVRECPFILPEARQTFAMTGLVDHWFAHSQKNGTELLLFTCFWQKGEPRGWQGFSEFKSHFGLQYVAYPPLLMRFIPGKFF</sequence>
<dbReference type="STRING" id="1618607.UY86_C0004G0080"/>
<proteinExistence type="predicted"/>
<name>A0A0G1Y3H1_9BACT</name>
<reference evidence="1 2" key="1">
    <citation type="journal article" date="2015" name="Nature">
        <title>rRNA introns, odd ribosomes, and small enigmatic genomes across a large radiation of phyla.</title>
        <authorList>
            <person name="Brown C.T."/>
            <person name="Hug L.A."/>
            <person name="Thomas B.C."/>
            <person name="Sharon I."/>
            <person name="Castelle C.J."/>
            <person name="Singh A."/>
            <person name="Wilkins M.J."/>
            <person name="Williams K.H."/>
            <person name="Banfield J.F."/>
        </authorList>
    </citation>
    <scope>NUCLEOTIDE SEQUENCE [LARGE SCALE GENOMIC DNA]</scope>
</reference>
<organism evidence="1 2">
    <name type="scientific">Candidatus Adlerbacteria bacterium GW2011_GWB1_54_7</name>
    <dbReference type="NCBI Taxonomy" id="1618607"/>
    <lineage>
        <taxon>Bacteria</taxon>
        <taxon>Candidatus Adleribacteriota</taxon>
    </lineage>
</organism>
<dbReference type="AlphaFoldDB" id="A0A0G1Y3H1"/>
<dbReference type="EMBL" id="LCRR01000004">
    <property type="protein sequence ID" value="KKW37751.1"/>
    <property type="molecule type" value="Genomic_DNA"/>
</dbReference>
<accession>A0A0G1Y3H1</accession>
<dbReference type="Proteomes" id="UP000033852">
    <property type="component" value="Unassembled WGS sequence"/>
</dbReference>
<protein>
    <submittedName>
        <fullName evidence="1">Uncharacterized protein</fullName>
    </submittedName>
</protein>
<evidence type="ECO:0000313" key="2">
    <source>
        <dbReference type="Proteomes" id="UP000033852"/>
    </source>
</evidence>
<comment type="caution">
    <text evidence="1">The sequence shown here is derived from an EMBL/GenBank/DDBJ whole genome shotgun (WGS) entry which is preliminary data.</text>
</comment>